<feature type="domain" description="UvrD-like helicase C-terminal" evidence="1">
    <location>
        <begin position="413"/>
        <end position="462"/>
    </location>
</feature>
<name>A0A381SF99_9ZZZZ</name>
<dbReference type="CDD" id="cd17933">
    <property type="entry name" value="DEXSc_RecD-like"/>
    <property type="match status" value="1"/>
</dbReference>
<dbReference type="AlphaFoldDB" id="A0A381SF99"/>
<dbReference type="SUPFAM" id="SSF52540">
    <property type="entry name" value="P-loop containing nucleoside triphosphate hydrolases"/>
    <property type="match status" value="1"/>
</dbReference>
<proteinExistence type="predicted"/>
<reference evidence="2" key="1">
    <citation type="submission" date="2018-05" db="EMBL/GenBank/DDBJ databases">
        <authorList>
            <person name="Lanie J.A."/>
            <person name="Ng W.-L."/>
            <person name="Kazmierczak K.M."/>
            <person name="Andrzejewski T.M."/>
            <person name="Davidsen T.M."/>
            <person name="Wayne K.J."/>
            <person name="Tettelin H."/>
            <person name="Glass J.I."/>
            <person name="Rusch D."/>
            <person name="Podicherti R."/>
            <person name="Tsui H.-C.T."/>
            <person name="Winkler M.E."/>
        </authorList>
    </citation>
    <scope>NUCLEOTIDE SEQUENCE</scope>
</reference>
<dbReference type="Pfam" id="PF13538">
    <property type="entry name" value="UvrD_C_2"/>
    <property type="match status" value="1"/>
</dbReference>
<sequence length="464" mass="53573">MNSLEFNKLVLNNFKFHPTKDQTLAIRNISYFLSDKCSSNLFLLKGYAGTGKTALMKTLVENLRFIKMNYCLLAPTGRAAKVLSKYTDKNASTIHRKIYYSKVDKSGNFKSILKKNKSKNTLFIIDEASMISDFSNSVELFNKNSLLKDVIDFINFKSNSKLIFLGDTAQLPPVNQIISPALDSEFLKNTYNLIIDEFEISDVVRQTEESGILFNATVIRNNIINNNFDFSFKIFSDITHLLDGFEIQESIESTFNENGIDNSIIIVRSNKRANQYNQQIRKTILSYHNKVCVGDLLMITKNNYFWTSPDSEIPFLANGDIIEIIEIYRIRELYGFQFAEVKIKMVDYVDVEAFDTTIILNTLDSDLPSLSYEQSNLLYQEIQKDYSNIKSKYKRFLKTKKNSFFNALHVKFSYSITCHKAQGGQWPVVFIEKPYLKDGPDIDYMRWLYTAITRAESKLFLIGF</sequence>
<dbReference type="Pfam" id="PF13604">
    <property type="entry name" value="AAA_30"/>
    <property type="match status" value="1"/>
</dbReference>
<dbReference type="EMBL" id="UINC01002742">
    <property type="protein sequence ID" value="SUZ99833.1"/>
    <property type="molecule type" value="Genomic_DNA"/>
</dbReference>
<dbReference type="InterPro" id="IPR027417">
    <property type="entry name" value="P-loop_NTPase"/>
</dbReference>
<evidence type="ECO:0000313" key="2">
    <source>
        <dbReference type="EMBL" id="SUZ99833.1"/>
    </source>
</evidence>
<organism evidence="2">
    <name type="scientific">marine metagenome</name>
    <dbReference type="NCBI Taxonomy" id="408172"/>
    <lineage>
        <taxon>unclassified sequences</taxon>
        <taxon>metagenomes</taxon>
        <taxon>ecological metagenomes</taxon>
    </lineage>
</organism>
<dbReference type="Gene3D" id="3.40.50.300">
    <property type="entry name" value="P-loop containing nucleotide triphosphate hydrolases"/>
    <property type="match status" value="2"/>
</dbReference>
<evidence type="ECO:0000259" key="1">
    <source>
        <dbReference type="Pfam" id="PF13538"/>
    </source>
</evidence>
<accession>A0A381SF99</accession>
<dbReference type="InterPro" id="IPR027785">
    <property type="entry name" value="UvrD-like_helicase_C"/>
</dbReference>
<gene>
    <name evidence="2" type="ORF">METZ01_LOCUS52687</name>
</gene>
<dbReference type="CDD" id="cd18809">
    <property type="entry name" value="SF1_C_RecD"/>
    <property type="match status" value="1"/>
</dbReference>
<protein>
    <recommendedName>
        <fullName evidence="1">UvrD-like helicase C-terminal domain-containing protein</fullName>
    </recommendedName>
</protein>